<protein>
    <submittedName>
        <fullName evidence="1">SRPBCC family protein</fullName>
    </submittedName>
</protein>
<organism evidence="1 2">
    <name type="scientific">Nocardia pulmonis</name>
    <dbReference type="NCBI Taxonomy" id="2951408"/>
    <lineage>
        <taxon>Bacteria</taxon>
        <taxon>Bacillati</taxon>
        <taxon>Actinomycetota</taxon>
        <taxon>Actinomycetes</taxon>
        <taxon>Mycobacteriales</taxon>
        <taxon>Nocardiaceae</taxon>
        <taxon>Nocardia</taxon>
    </lineage>
</organism>
<name>A0A9X2E799_9NOCA</name>
<dbReference type="Gene3D" id="3.30.530.20">
    <property type="match status" value="1"/>
</dbReference>
<accession>A0A9X2E799</accession>
<comment type="caution">
    <text evidence="1">The sequence shown here is derived from an EMBL/GenBank/DDBJ whole genome shotgun (WGS) entry which is preliminary data.</text>
</comment>
<dbReference type="AlphaFoldDB" id="A0A9X2E799"/>
<dbReference type="RefSeq" id="WP_251913858.1">
    <property type="nucleotide sequence ID" value="NZ_JAMRXG010000007.1"/>
</dbReference>
<dbReference type="EMBL" id="JAMRXG010000007">
    <property type="protein sequence ID" value="MCM6775617.1"/>
    <property type="molecule type" value="Genomic_DNA"/>
</dbReference>
<evidence type="ECO:0000313" key="1">
    <source>
        <dbReference type="EMBL" id="MCM6775617.1"/>
    </source>
</evidence>
<proteinExistence type="predicted"/>
<gene>
    <name evidence="1" type="ORF">NDR86_19250</name>
</gene>
<keyword evidence="2" id="KW-1185">Reference proteome</keyword>
<dbReference type="Proteomes" id="UP001139157">
    <property type="component" value="Unassembled WGS sequence"/>
</dbReference>
<dbReference type="InterPro" id="IPR023393">
    <property type="entry name" value="START-like_dom_sf"/>
</dbReference>
<evidence type="ECO:0000313" key="2">
    <source>
        <dbReference type="Proteomes" id="UP001139157"/>
    </source>
</evidence>
<sequence>MEATELPGLFRCEAMSRAVAAQAIIAETKRLRGGPADEGVYTVHQHIDCPPEALYEYLLDIRSIEEYTYSMRDFSPVDGTGLYVGEDATDPRTKIYLRITGNPEVLTFDYESAVDQSGDLWMVFCGRVLSAQRVQNRPGALLMLTTWRHPNYDRNPYPRLAPPGRAWPVSGWPLFHACDILEIRNLARIVEHRTRSRALAAGR</sequence>
<dbReference type="SUPFAM" id="SSF55961">
    <property type="entry name" value="Bet v1-like"/>
    <property type="match status" value="1"/>
</dbReference>
<reference evidence="1" key="1">
    <citation type="submission" date="2022-06" db="EMBL/GenBank/DDBJ databases">
        <title>Novel species in genus nocardia.</title>
        <authorList>
            <person name="Li F."/>
        </authorList>
    </citation>
    <scope>NUCLEOTIDE SEQUENCE</scope>
    <source>
        <strain evidence="1">CDC141</strain>
    </source>
</reference>